<dbReference type="InParanoid" id="A0A0G4EWR8"/>
<feature type="region of interest" description="Disordered" evidence="1">
    <location>
        <begin position="594"/>
        <end position="641"/>
    </location>
</feature>
<reference evidence="2 3" key="1">
    <citation type="submission" date="2014-11" db="EMBL/GenBank/DDBJ databases">
        <authorList>
            <person name="Zhu J."/>
            <person name="Qi W."/>
            <person name="Song R."/>
        </authorList>
    </citation>
    <scope>NUCLEOTIDE SEQUENCE [LARGE SCALE GENOMIC DNA]</scope>
</reference>
<sequence>MEDIRDPAITELSKVVVEEAIGVAEAHLTGAATKNDDGSGEDEEWVQQEENGDWQDESSGEATGEEPVRTESAVEENEQRPEVQPELEEAQPPPAVGSNELPKGRASQHASVCEEATGRHEAEKHGGVSPDLLPERVDLSQQKLPAGQVPYPYDRFSTERPKSLKGDCYDARLRMVDKGELAIPKQELSASWHFVTFRDLEHDPPPLGHTEHDYEHQEEATDATPPPAADIREGETTRQKTRAGRSVSSRRLFRREMRPLSPSTLLHVRHYDARVLVHSPIHGLTEEPVSWIQRGPGYAQVNTPPHGAARSPTSLLQQPSSRGSGTVQLADYLPDFALLPPPRRPSYTTRSTFKSSTPSTTVLAAYHPMTPATARSDERKKRGSKRLDHDKAFNASSPRFRSQADSPLKVHWTQLPKIPSPTQFMNMPRDKSTPRDSPRATSVKRDTARRAHASPADESEDMTLALPQPSDEPIGYDDDDEEEDPLADMTVDKAGDFLDPPEPPPVAVVPPEEKDSDPVEPVEEEMPPFAVIQAAASIVAKDMELARRLLDEKRLKLSQEELDKYIESHKPQADETEDVTAPNGMIQKRATMGPAAMGHHVSRLKGMTQAKEPRGKMGIARTRTGVVSSDKSRKRHSAIEF</sequence>
<proteinExistence type="predicted"/>
<keyword evidence="3" id="KW-1185">Reference proteome</keyword>
<evidence type="ECO:0000256" key="1">
    <source>
        <dbReference type="SAM" id="MobiDB-lite"/>
    </source>
</evidence>
<dbReference type="AlphaFoldDB" id="A0A0G4EWR8"/>
<feature type="compositionally biased region" description="Polar residues" evidence="1">
    <location>
        <begin position="311"/>
        <end position="327"/>
    </location>
</feature>
<dbReference type="Proteomes" id="UP000041254">
    <property type="component" value="Unassembled WGS sequence"/>
</dbReference>
<dbReference type="VEuPathDB" id="CryptoDB:Vbra_13663"/>
<gene>
    <name evidence="2" type="ORF">Vbra_13663</name>
</gene>
<feature type="compositionally biased region" description="Basic and acidic residues" evidence="1">
    <location>
        <begin position="203"/>
        <end position="219"/>
    </location>
</feature>
<organism evidence="2 3">
    <name type="scientific">Vitrella brassicaformis (strain CCMP3155)</name>
    <dbReference type="NCBI Taxonomy" id="1169540"/>
    <lineage>
        <taxon>Eukaryota</taxon>
        <taxon>Sar</taxon>
        <taxon>Alveolata</taxon>
        <taxon>Colpodellida</taxon>
        <taxon>Vitrellaceae</taxon>
        <taxon>Vitrella</taxon>
    </lineage>
</organism>
<feature type="compositionally biased region" description="Polar residues" evidence="1">
    <location>
        <begin position="394"/>
        <end position="405"/>
    </location>
</feature>
<protein>
    <submittedName>
        <fullName evidence="2">Uncharacterized protein</fullName>
    </submittedName>
</protein>
<feature type="compositionally biased region" description="Basic and acidic residues" evidence="1">
    <location>
        <begin position="375"/>
        <end position="392"/>
    </location>
</feature>
<feature type="compositionally biased region" description="Polar residues" evidence="1">
    <location>
        <begin position="353"/>
        <end position="362"/>
    </location>
</feature>
<evidence type="ECO:0000313" key="3">
    <source>
        <dbReference type="Proteomes" id="UP000041254"/>
    </source>
</evidence>
<feature type="compositionally biased region" description="Acidic residues" evidence="1">
    <location>
        <begin position="38"/>
        <end position="59"/>
    </location>
</feature>
<feature type="region of interest" description="Disordered" evidence="1">
    <location>
        <begin position="295"/>
        <end position="525"/>
    </location>
</feature>
<name>A0A0G4EWR8_VITBC</name>
<dbReference type="EMBL" id="CDMY01000328">
    <property type="protein sequence ID" value="CEM02514.1"/>
    <property type="molecule type" value="Genomic_DNA"/>
</dbReference>
<feature type="compositionally biased region" description="Basic residues" evidence="1">
    <location>
        <begin position="632"/>
        <end position="641"/>
    </location>
</feature>
<feature type="region of interest" description="Disordered" evidence="1">
    <location>
        <begin position="203"/>
        <end position="255"/>
    </location>
</feature>
<accession>A0A0G4EWR8</accession>
<evidence type="ECO:0000313" key="2">
    <source>
        <dbReference type="EMBL" id="CEM02514.1"/>
    </source>
</evidence>
<feature type="compositionally biased region" description="Basic and acidic residues" evidence="1">
    <location>
        <begin position="116"/>
        <end position="126"/>
    </location>
</feature>
<feature type="compositionally biased region" description="Basic and acidic residues" evidence="1">
    <location>
        <begin position="428"/>
        <end position="449"/>
    </location>
</feature>
<feature type="region of interest" description="Disordered" evidence="1">
    <location>
        <begin position="26"/>
        <end position="163"/>
    </location>
</feature>
<feature type="compositionally biased region" description="Acidic residues" evidence="1">
    <location>
        <begin position="474"/>
        <end position="486"/>
    </location>
</feature>